<dbReference type="Pfam" id="PF18556">
    <property type="entry name" value="TetR_C_35"/>
    <property type="match status" value="1"/>
</dbReference>
<sequence length="178" mass="18734">MGVTGLRGLTVAGVATEAGVSRPTVYKHLGDSDAIAGALIAWEADRFFAAIRPLMETEEPLATRLTAALTFTADYARDNTVFQGLLQREPGATLPLLTTHAEPLIRRAMSRLLPFLVDLHATAADRADIMAEWAVRAGLSLALTPPLHDNAATRAVLQGIADSLVKGLTIAADGTGPP</sequence>
<evidence type="ECO:0000256" key="1">
    <source>
        <dbReference type="ARBA" id="ARBA00023125"/>
    </source>
</evidence>
<protein>
    <submittedName>
        <fullName evidence="4">Transcriptional regulator, TetR family</fullName>
    </submittedName>
</protein>
<name>A0A346XWP3_9ACTN</name>
<evidence type="ECO:0000313" key="4">
    <source>
        <dbReference type="EMBL" id="AXV06640.1"/>
    </source>
</evidence>
<evidence type="ECO:0000259" key="3">
    <source>
        <dbReference type="PROSITE" id="PS50977"/>
    </source>
</evidence>
<evidence type="ECO:0000313" key="5">
    <source>
        <dbReference type="Proteomes" id="UP000264006"/>
    </source>
</evidence>
<dbReference type="EMBL" id="CP031165">
    <property type="protein sequence ID" value="AXV06640.1"/>
    <property type="molecule type" value="Genomic_DNA"/>
</dbReference>
<dbReference type="KEGG" id="euz:DVS28_a1955"/>
<accession>A0A346XWP3</accession>
<evidence type="ECO:0000256" key="2">
    <source>
        <dbReference type="PROSITE-ProRule" id="PRU00335"/>
    </source>
</evidence>
<dbReference type="Proteomes" id="UP000264006">
    <property type="component" value="Chromosome"/>
</dbReference>
<gene>
    <name evidence="4" type="ORF">DVS28_a1955</name>
</gene>
<dbReference type="InterPro" id="IPR040611">
    <property type="entry name" value="AlkX_C"/>
</dbReference>
<proteinExistence type="predicted"/>
<keyword evidence="1 2" id="KW-0238">DNA-binding</keyword>
<keyword evidence="5" id="KW-1185">Reference proteome</keyword>
<dbReference type="SUPFAM" id="SSF46689">
    <property type="entry name" value="Homeodomain-like"/>
    <property type="match status" value="1"/>
</dbReference>
<organism evidence="4 5">
    <name type="scientific">Euzebya pacifica</name>
    <dbReference type="NCBI Taxonomy" id="1608957"/>
    <lineage>
        <taxon>Bacteria</taxon>
        <taxon>Bacillati</taxon>
        <taxon>Actinomycetota</taxon>
        <taxon>Nitriliruptoria</taxon>
        <taxon>Euzebyales</taxon>
    </lineage>
</organism>
<dbReference type="GO" id="GO:0003677">
    <property type="term" value="F:DNA binding"/>
    <property type="evidence" value="ECO:0007669"/>
    <property type="project" value="UniProtKB-UniRule"/>
</dbReference>
<feature type="domain" description="HTH tetR-type" evidence="3">
    <location>
        <begin position="1"/>
        <end position="47"/>
    </location>
</feature>
<dbReference type="InterPro" id="IPR001647">
    <property type="entry name" value="HTH_TetR"/>
</dbReference>
<dbReference type="InterPro" id="IPR009057">
    <property type="entry name" value="Homeodomain-like_sf"/>
</dbReference>
<feature type="DNA-binding region" description="H-T-H motif" evidence="2">
    <location>
        <begin position="10"/>
        <end position="29"/>
    </location>
</feature>
<dbReference type="Gene3D" id="1.10.357.10">
    <property type="entry name" value="Tetracycline Repressor, domain 2"/>
    <property type="match status" value="1"/>
</dbReference>
<reference evidence="4 5" key="1">
    <citation type="submission" date="2018-09" db="EMBL/GenBank/DDBJ databases">
        <title>Complete genome sequence of Euzebya sp. DY32-46 isolated from seawater of Pacific Ocean.</title>
        <authorList>
            <person name="Xu L."/>
            <person name="Wu Y.-H."/>
            <person name="Xu X.-W."/>
        </authorList>
    </citation>
    <scope>NUCLEOTIDE SEQUENCE [LARGE SCALE GENOMIC DNA]</scope>
    <source>
        <strain evidence="4 5">DY32-46</strain>
    </source>
</reference>
<dbReference type="AlphaFoldDB" id="A0A346XWP3"/>
<dbReference type="PROSITE" id="PS50977">
    <property type="entry name" value="HTH_TETR_2"/>
    <property type="match status" value="1"/>
</dbReference>